<feature type="non-terminal residue" evidence="1">
    <location>
        <position position="109"/>
    </location>
</feature>
<name>A0A8K0CST4_IGNLU</name>
<evidence type="ECO:0000313" key="1">
    <source>
        <dbReference type="EMBL" id="KAF2890991.1"/>
    </source>
</evidence>
<reference evidence="1" key="1">
    <citation type="submission" date="2019-08" db="EMBL/GenBank/DDBJ databases">
        <title>The genome of the North American firefly Photinus pyralis.</title>
        <authorList>
            <consortium name="Photinus pyralis genome working group"/>
            <person name="Fallon T.R."/>
            <person name="Sander Lower S.E."/>
            <person name="Weng J.-K."/>
        </authorList>
    </citation>
    <scope>NUCLEOTIDE SEQUENCE</scope>
    <source>
        <strain evidence="1">TRF0915ILg1</strain>
        <tissue evidence="1">Whole body</tissue>
    </source>
</reference>
<comment type="caution">
    <text evidence="1">The sequence shown here is derived from an EMBL/GenBank/DDBJ whole genome shotgun (WGS) entry which is preliminary data.</text>
</comment>
<organism evidence="1 2">
    <name type="scientific">Ignelater luminosus</name>
    <name type="common">Cucubano</name>
    <name type="synonym">Pyrophorus luminosus</name>
    <dbReference type="NCBI Taxonomy" id="2038154"/>
    <lineage>
        <taxon>Eukaryota</taxon>
        <taxon>Metazoa</taxon>
        <taxon>Ecdysozoa</taxon>
        <taxon>Arthropoda</taxon>
        <taxon>Hexapoda</taxon>
        <taxon>Insecta</taxon>
        <taxon>Pterygota</taxon>
        <taxon>Neoptera</taxon>
        <taxon>Endopterygota</taxon>
        <taxon>Coleoptera</taxon>
        <taxon>Polyphaga</taxon>
        <taxon>Elateriformia</taxon>
        <taxon>Elateroidea</taxon>
        <taxon>Elateridae</taxon>
        <taxon>Agrypninae</taxon>
        <taxon>Pyrophorini</taxon>
        <taxon>Ignelater</taxon>
    </lineage>
</organism>
<gene>
    <name evidence="1" type="ORF">ILUMI_15182</name>
</gene>
<proteinExistence type="predicted"/>
<dbReference type="Proteomes" id="UP000801492">
    <property type="component" value="Unassembled WGS sequence"/>
</dbReference>
<sequence>MTKTNWGTLHKSMKKRRKEYYLKDDFAKKPTLKKFKNNSEESNKFYGPNCEKPDMNEIDLKKAKEEFLSTLKVDSANGIMIELNTRHQANSKLWHSERKKRITASWFGE</sequence>
<protein>
    <submittedName>
        <fullName evidence="1">Uncharacterized protein</fullName>
    </submittedName>
</protein>
<accession>A0A8K0CST4</accession>
<dbReference type="EMBL" id="VTPC01041826">
    <property type="protein sequence ID" value="KAF2890991.1"/>
    <property type="molecule type" value="Genomic_DNA"/>
</dbReference>
<evidence type="ECO:0000313" key="2">
    <source>
        <dbReference type="Proteomes" id="UP000801492"/>
    </source>
</evidence>
<dbReference type="AlphaFoldDB" id="A0A8K0CST4"/>
<keyword evidence="2" id="KW-1185">Reference proteome</keyword>
<dbReference type="OrthoDB" id="261614at2759"/>